<dbReference type="PANTHER" id="PTHR30265:SF2">
    <property type="entry name" value="TRANSCRIPTION TERMINATION_ANTITERMINATION PROTEIN NUSG"/>
    <property type="match status" value="1"/>
</dbReference>
<protein>
    <recommendedName>
        <fullName evidence="5 6">Transcription termination/antitermination protein NusG</fullName>
    </recommendedName>
</protein>
<dbReference type="PROSITE" id="PS01014">
    <property type="entry name" value="NUSG"/>
    <property type="match status" value="1"/>
</dbReference>
<dbReference type="GO" id="GO:0032784">
    <property type="term" value="P:regulation of DNA-templated transcription elongation"/>
    <property type="evidence" value="ECO:0007669"/>
    <property type="project" value="InterPro"/>
</dbReference>
<evidence type="ECO:0000256" key="8">
    <source>
        <dbReference type="SAM" id="MobiDB-lite"/>
    </source>
</evidence>
<dbReference type="Gene3D" id="2.30.30.30">
    <property type="match status" value="1"/>
</dbReference>
<dbReference type="InterPro" id="IPR008991">
    <property type="entry name" value="Translation_prot_SH3-like_sf"/>
</dbReference>
<dbReference type="CDD" id="cd09891">
    <property type="entry name" value="NGN_Bact_1"/>
    <property type="match status" value="1"/>
</dbReference>
<dbReference type="InterPro" id="IPR043425">
    <property type="entry name" value="NusG-like"/>
</dbReference>
<dbReference type="Pfam" id="PF00467">
    <property type="entry name" value="KOW"/>
    <property type="match status" value="1"/>
</dbReference>
<proteinExistence type="inferred from homology"/>
<gene>
    <name evidence="5 11" type="primary">nusG</name>
    <name evidence="11" type="ORF">NG895_12775</name>
</gene>
<comment type="function">
    <text evidence="5 7">Participates in transcription elongation, termination and antitermination.</text>
</comment>
<keyword evidence="2 5" id="KW-0889">Transcription antitermination</keyword>
<keyword evidence="1 5" id="KW-0806">Transcription termination</keyword>
<dbReference type="InterPro" id="IPR036735">
    <property type="entry name" value="NGN_dom_sf"/>
</dbReference>
<dbReference type="InterPro" id="IPR014722">
    <property type="entry name" value="Rib_uL2_dom2"/>
</dbReference>
<evidence type="ECO:0000259" key="9">
    <source>
        <dbReference type="SMART" id="SM00738"/>
    </source>
</evidence>
<accession>A0A9X2FAR4</accession>
<dbReference type="PRINTS" id="PR00338">
    <property type="entry name" value="NUSGTNSCPFCT"/>
</dbReference>
<dbReference type="Gene3D" id="3.30.70.940">
    <property type="entry name" value="NusG, N-terminal domain"/>
    <property type="match status" value="1"/>
</dbReference>
<dbReference type="SUPFAM" id="SSF50104">
    <property type="entry name" value="Translation proteins SH3-like domain"/>
    <property type="match status" value="1"/>
</dbReference>
<dbReference type="InterPro" id="IPR006645">
    <property type="entry name" value="NGN-like_dom"/>
</dbReference>
<dbReference type="SMART" id="SM00739">
    <property type="entry name" value="KOW"/>
    <property type="match status" value="1"/>
</dbReference>
<comment type="caution">
    <text evidence="11">The sequence shown here is derived from an EMBL/GenBank/DDBJ whole genome shotgun (WGS) entry which is preliminary data.</text>
</comment>
<comment type="similarity">
    <text evidence="5 7">Belongs to the NusG family.</text>
</comment>
<feature type="domain" description="NusG-like N-terminal" evidence="9">
    <location>
        <begin position="139"/>
        <end position="247"/>
    </location>
</feature>
<dbReference type="EMBL" id="JAMXLR010000039">
    <property type="protein sequence ID" value="MCO6044778.1"/>
    <property type="molecule type" value="Genomic_DNA"/>
</dbReference>
<dbReference type="SUPFAM" id="SSF82679">
    <property type="entry name" value="N-utilization substance G protein NusG, N-terminal domain"/>
    <property type="match status" value="1"/>
</dbReference>
<evidence type="ECO:0000313" key="11">
    <source>
        <dbReference type="EMBL" id="MCO6044778.1"/>
    </source>
</evidence>
<dbReference type="InterPro" id="IPR001062">
    <property type="entry name" value="Transcrpt_antiterm_NusG"/>
</dbReference>
<feature type="compositionally biased region" description="Low complexity" evidence="8">
    <location>
        <begin position="36"/>
        <end position="51"/>
    </location>
</feature>
<evidence type="ECO:0000256" key="7">
    <source>
        <dbReference type="RuleBase" id="RU000538"/>
    </source>
</evidence>
<dbReference type="CDD" id="cd06091">
    <property type="entry name" value="KOW_NusG"/>
    <property type="match status" value="1"/>
</dbReference>
<evidence type="ECO:0000256" key="3">
    <source>
        <dbReference type="ARBA" id="ARBA00023015"/>
    </source>
</evidence>
<keyword evidence="12" id="KW-1185">Reference proteome</keyword>
<sequence length="314" mass="33940">MAVAPGNSHKHGLLENGGVSVNDEGHKVDAEEPVDSAAAEASNAAAPQPASDEPVGEPVPSKPDEEAVSQSDPDVMETAASDDTVMDAPASAGDAESNAEADEDVEDELDDEEDEQDEASVASPAGPVELDLPEEEDVRLDWYILKVQSNRERSIADALRRKIAIEGLDHLFGQVLVPTEKVTEFKGGKKKIVERKLWPGYIAVEMHVNDDTWFAIRETSGIGDFTGSAGKPTPMEPSEVAMILQSDVEETEEAPKLDIKFSPGDKVKVMEGNFENFEGEVSSIDETHGRVTVMLSIFGRPTPVELEYWQVEGL</sequence>
<dbReference type="Pfam" id="PF02357">
    <property type="entry name" value="NusG"/>
    <property type="match status" value="1"/>
</dbReference>
<dbReference type="NCBIfam" id="TIGR00922">
    <property type="entry name" value="nusG"/>
    <property type="match status" value="1"/>
</dbReference>
<dbReference type="AlphaFoldDB" id="A0A9X2FAR4"/>
<dbReference type="InterPro" id="IPR005824">
    <property type="entry name" value="KOW"/>
</dbReference>
<keyword evidence="3 5" id="KW-0805">Transcription regulation</keyword>
<feature type="domain" description="KOW" evidence="10">
    <location>
        <begin position="260"/>
        <end position="287"/>
    </location>
</feature>
<dbReference type="GO" id="GO:0031564">
    <property type="term" value="P:transcription antitermination"/>
    <property type="evidence" value="ECO:0007669"/>
    <property type="project" value="UniProtKB-UniRule"/>
</dbReference>
<evidence type="ECO:0000256" key="5">
    <source>
        <dbReference type="HAMAP-Rule" id="MF_00948"/>
    </source>
</evidence>
<feature type="region of interest" description="Disordered" evidence="8">
    <location>
        <begin position="1"/>
        <end position="132"/>
    </location>
</feature>
<dbReference type="PANTHER" id="PTHR30265">
    <property type="entry name" value="RHO-INTERACTING TRANSCRIPTION TERMINATION FACTOR NUSG"/>
    <property type="match status" value="1"/>
</dbReference>
<dbReference type="SMART" id="SM00738">
    <property type="entry name" value="NGN"/>
    <property type="match status" value="1"/>
</dbReference>
<dbReference type="Proteomes" id="UP001155241">
    <property type="component" value="Unassembled WGS sequence"/>
</dbReference>
<dbReference type="GO" id="GO:0005829">
    <property type="term" value="C:cytosol"/>
    <property type="evidence" value="ECO:0007669"/>
    <property type="project" value="TreeGrafter"/>
</dbReference>
<keyword evidence="4 5" id="KW-0804">Transcription</keyword>
<organism evidence="11 12">
    <name type="scientific">Aeoliella straminimaris</name>
    <dbReference type="NCBI Taxonomy" id="2954799"/>
    <lineage>
        <taxon>Bacteria</taxon>
        <taxon>Pseudomonadati</taxon>
        <taxon>Planctomycetota</taxon>
        <taxon>Planctomycetia</taxon>
        <taxon>Pirellulales</taxon>
        <taxon>Lacipirellulaceae</taxon>
        <taxon>Aeoliella</taxon>
    </lineage>
</organism>
<dbReference type="HAMAP" id="MF_00948">
    <property type="entry name" value="NusG"/>
    <property type="match status" value="1"/>
</dbReference>
<evidence type="ECO:0000256" key="1">
    <source>
        <dbReference type="ARBA" id="ARBA00022472"/>
    </source>
</evidence>
<dbReference type="GO" id="GO:0006354">
    <property type="term" value="P:DNA-templated transcription elongation"/>
    <property type="evidence" value="ECO:0007669"/>
    <property type="project" value="UniProtKB-UniRule"/>
</dbReference>
<feature type="compositionally biased region" description="Acidic residues" evidence="8">
    <location>
        <begin position="97"/>
        <end position="118"/>
    </location>
</feature>
<evidence type="ECO:0000256" key="6">
    <source>
        <dbReference type="NCBIfam" id="TIGR00922"/>
    </source>
</evidence>
<dbReference type="GO" id="GO:0006353">
    <property type="term" value="P:DNA-templated transcription termination"/>
    <property type="evidence" value="ECO:0007669"/>
    <property type="project" value="UniProtKB-UniRule"/>
</dbReference>
<reference evidence="11" key="1">
    <citation type="submission" date="2022-06" db="EMBL/GenBank/DDBJ databases">
        <title>Aeoliella straminimaris, a novel planctomycete from sediments.</title>
        <authorList>
            <person name="Vitorino I.R."/>
            <person name="Lage O.M."/>
        </authorList>
    </citation>
    <scope>NUCLEOTIDE SEQUENCE</scope>
    <source>
        <strain evidence="11">ICT_H6.2</strain>
    </source>
</reference>
<dbReference type="InterPro" id="IPR047050">
    <property type="entry name" value="NGN"/>
</dbReference>
<evidence type="ECO:0000256" key="4">
    <source>
        <dbReference type="ARBA" id="ARBA00023163"/>
    </source>
</evidence>
<evidence type="ECO:0000313" key="12">
    <source>
        <dbReference type="Proteomes" id="UP001155241"/>
    </source>
</evidence>
<evidence type="ECO:0000259" key="10">
    <source>
        <dbReference type="SMART" id="SM00739"/>
    </source>
</evidence>
<evidence type="ECO:0000256" key="2">
    <source>
        <dbReference type="ARBA" id="ARBA00022814"/>
    </source>
</evidence>
<name>A0A9X2FAR4_9BACT</name>
<dbReference type="InterPro" id="IPR015869">
    <property type="entry name" value="Transcrpt_antiterm_NusG_bac_CS"/>
</dbReference>